<name>A0A163LB22_DIDRA</name>
<evidence type="ECO:0000256" key="3">
    <source>
        <dbReference type="ARBA" id="ARBA00022598"/>
    </source>
</evidence>
<dbReference type="GO" id="GO:0016877">
    <property type="term" value="F:ligase activity, forming carbon-sulfur bonds"/>
    <property type="evidence" value="ECO:0007669"/>
    <property type="project" value="UniProtKB-ARBA"/>
</dbReference>
<dbReference type="InterPro" id="IPR025110">
    <property type="entry name" value="AMP-bd_C"/>
</dbReference>
<dbReference type="PANTHER" id="PTHR43767:SF7">
    <property type="entry name" value="MEDIUM_LONG-CHAIN-FATTY-ACID--COA LIGASE FADD8"/>
    <property type="match status" value="1"/>
</dbReference>
<sequence>MNRPDRKNAVDGPMAAQLRDAFLEFESDESQKVAILWGAGGTFCAGADLTAVSDPARVHELHPEGGGTGPMGPSRLVLSKPLIAAISGYAVAGGLELSLLADLRICEEDSVFGVFCRRWGVPLIDGGTVRLPRIVGQGRALDMILTGRPVDAPEALAFGLANRVVPVGQSLQAAKELAHQLSAFPQLCMLADRASAYRSFDLPLAEALRAEGVAGNPIVIAEGVRGAAAFAAGAGRHGRDLIARGARQHGSRTAVVFGDRSMTFTEVDELSSRLAHTFIALGIGRGARVALLVNNSLASVPVDFACVKAGINRVPLNSRLSLDEHARMLEDTDTSHVVFGSDLADRAAELSARFPERTFIGLETGSARQRSLLDQAQSMPSDTPDVELAPDDVILTLFTSGTTGTLKAAQHTQRSYAGICRNVLLNLLPATQDDTMLHAASLIHASGVFVLPFWLRGGKTVILPGFDPSTFLDSITEHRATAINLVPTMIQMLLERPDFASADISSLKSVIYGASPMPLATIERAMQAWGQHRFLQYYGQTEAPLCIAVLRPEDHTEDRLLSCGQPAIDVEIRLLDGEGNEVPQGEPGEIVIRSPSAIAGYFNAPELNADTFTEDGWVHTRDIGQFDAEGFLFLKDRASDMIISGGYNVYPREVEDALLTHPSVREVAVVGTADAKWVEAVTAVVVLEDGTVENDVLQASLVAHVGERLASYKKPRRVVFAESIPKTAVGKLNRKALRDELRDAI</sequence>
<dbReference type="SUPFAM" id="SSF56801">
    <property type="entry name" value="Acetyl-CoA synthetase-like"/>
    <property type="match status" value="1"/>
</dbReference>
<dbReference type="Pfam" id="PF00501">
    <property type="entry name" value="AMP-binding"/>
    <property type="match status" value="1"/>
</dbReference>
<dbReference type="InterPro" id="IPR000873">
    <property type="entry name" value="AMP-dep_synth/lig_dom"/>
</dbReference>
<dbReference type="Pfam" id="PF00378">
    <property type="entry name" value="ECH_1"/>
    <property type="match status" value="1"/>
</dbReference>
<dbReference type="InterPro" id="IPR045851">
    <property type="entry name" value="AMP-bd_C_sf"/>
</dbReference>
<dbReference type="FunFam" id="3.30.300.30:FF:000008">
    <property type="entry name" value="2,3-dihydroxybenzoate-AMP ligase"/>
    <property type="match status" value="1"/>
</dbReference>
<protein>
    <submittedName>
        <fullName evidence="7">Ligase</fullName>
    </submittedName>
</protein>
<evidence type="ECO:0000256" key="2">
    <source>
        <dbReference type="ARBA" id="ARBA00006432"/>
    </source>
</evidence>
<evidence type="ECO:0000256" key="4">
    <source>
        <dbReference type="ARBA" id="ARBA00023026"/>
    </source>
</evidence>
<dbReference type="Gene3D" id="3.40.50.12780">
    <property type="entry name" value="N-terminal domain of ligase-like"/>
    <property type="match status" value="1"/>
</dbReference>
<keyword evidence="4" id="KW-0843">Virulence</keyword>
<dbReference type="PANTHER" id="PTHR43767">
    <property type="entry name" value="LONG-CHAIN-FATTY-ACID--COA LIGASE"/>
    <property type="match status" value="1"/>
</dbReference>
<dbReference type="InterPro" id="IPR029045">
    <property type="entry name" value="ClpP/crotonase-like_dom_sf"/>
</dbReference>
<dbReference type="PROSITE" id="PS00166">
    <property type="entry name" value="ENOYL_COA_HYDRATASE"/>
    <property type="match status" value="1"/>
</dbReference>
<accession>A0A163LB22</accession>
<gene>
    <name evidence="7" type="ORF">ST47_g1284</name>
</gene>
<dbReference type="InterPro" id="IPR042099">
    <property type="entry name" value="ANL_N_sf"/>
</dbReference>
<dbReference type="SUPFAM" id="SSF52096">
    <property type="entry name" value="ClpP/crotonase"/>
    <property type="match status" value="1"/>
</dbReference>
<keyword evidence="8" id="KW-1185">Reference proteome</keyword>
<organism evidence="7 8">
    <name type="scientific">Didymella rabiei</name>
    <name type="common">Chickpea ascochyta blight fungus</name>
    <name type="synonym">Mycosphaerella rabiei</name>
    <dbReference type="NCBI Taxonomy" id="5454"/>
    <lineage>
        <taxon>Eukaryota</taxon>
        <taxon>Fungi</taxon>
        <taxon>Dikarya</taxon>
        <taxon>Ascomycota</taxon>
        <taxon>Pezizomycotina</taxon>
        <taxon>Dothideomycetes</taxon>
        <taxon>Pleosporomycetidae</taxon>
        <taxon>Pleosporales</taxon>
        <taxon>Pleosporineae</taxon>
        <taxon>Didymellaceae</taxon>
        <taxon>Ascochyta</taxon>
    </lineage>
</organism>
<evidence type="ECO:0000259" key="5">
    <source>
        <dbReference type="Pfam" id="PF00501"/>
    </source>
</evidence>
<dbReference type="Pfam" id="PF13193">
    <property type="entry name" value="AMP-binding_C"/>
    <property type="match status" value="1"/>
</dbReference>
<feature type="domain" description="AMP-dependent synthetase/ligase" evidence="5">
    <location>
        <begin position="244"/>
        <end position="602"/>
    </location>
</feature>
<dbReference type="EMBL" id="JYNV01000060">
    <property type="protein sequence ID" value="KZM27632.1"/>
    <property type="molecule type" value="Genomic_DNA"/>
</dbReference>
<keyword evidence="3 7" id="KW-0436">Ligase</keyword>
<dbReference type="InterPro" id="IPR050237">
    <property type="entry name" value="ATP-dep_AMP-bd_enzyme"/>
</dbReference>
<feature type="domain" description="AMP-binding enzyme C-terminal" evidence="6">
    <location>
        <begin position="653"/>
        <end position="731"/>
    </location>
</feature>
<dbReference type="Gene3D" id="3.30.300.30">
    <property type="match status" value="1"/>
</dbReference>
<dbReference type="NCBIfam" id="NF006108">
    <property type="entry name" value="PRK08259.1"/>
    <property type="match status" value="1"/>
</dbReference>
<evidence type="ECO:0000259" key="6">
    <source>
        <dbReference type="Pfam" id="PF13193"/>
    </source>
</evidence>
<evidence type="ECO:0000313" key="8">
    <source>
        <dbReference type="Proteomes" id="UP000076837"/>
    </source>
</evidence>
<comment type="caution">
    <text evidence="7">The sequence shown here is derived from an EMBL/GenBank/DDBJ whole genome shotgun (WGS) entry which is preliminary data.</text>
</comment>
<dbReference type="Gene3D" id="3.90.226.10">
    <property type="entry name" value="2-enoyl-CoA Hydratase, Chain A, domain 1"/>
    <property type="match status" value="1"/>
</dbReference>
<comment type="pathway">
    <text evidence="1">Mycotoxin biosynthesis.</text>
</comment>
<dbReference type="Gene3D" id="1.10.287.2460">
    <property type="match status" value="1"/>
</dbReference>
<dbReference type="AlphaFoldDB" id="A0A163LB22"/>
<dbReference type="InterPro" id="IPR001753">
    <property type="entry name" value="Enoyl-CoA_hydra/iso"/>
</dbReference>
<evidence type="ECO:0000313" key="7">
    <source>
        <dbReference type="EMBL" id="KZM27632.1"/>
    </source>
</evidence>
<proteinExistence type="inferred from homology"/>
<reference evidence="7 8" key="1">
    <citation type="journal article" date="2016" name="Sci. Rep.">
        <title>Draft genome sequencing and secretome analysis of fungal phytopathogen Ascochyta rabiei provides insight into the necrotrophic effector repertoire.</title>
        <authorList>
            <person name="Verma S."/>
            <person name="Gazara R.K."/>
            <person name="Nizam S."/>
            <person name="Parween S."/>
            <person name="Chattopadhyay D."/>
            <person name="Verma P.K."/>
        </authorList>
    </citation>
    <scope>NUCLEOTIDE SEQUENCE [LARGE SCALE GENOMIC DNA]</scope>
    <source>
        <strain evidence="7 8">ArDII</strain>
    </source>
</reference>
<comment type="similarity">
    <text evidence="2">Belongs to the ATP-dependent AMP-binding enzyme family.</text>
</comment>
<dbReference type="InterPro" id="IPR018376">
    <property type="entry name" value="Enoyl-CoA_hyd/isom_CS"/>
</dbReference>
<dbReference type="STRING" id="5454.A0A163LB22"/>
<evidence type="ECO:0000256" key="1">
    <source>
        <dbReference type="ARBA" id="ARBA00004685"/>
    </source>
</evidence>
<dbReference type="CDD" id="cd06558">
    <property type="entry name" value="crotonase-like"/>
    <property type="match status" value="1"/>
</dbReference>
<dbReference type="Proteomes" id="UP000076837">
    <property type="component" value="Unassembled WGS sequence"/>
</dbReference>